<dbReference type="EMBL" id="VIVK01000001">
    <property type="protein sequence ID" value="TWD79764.1"/>
    <property type="molecule type" value="Genomic_DNA"/>
</dbReference>
<dbReference type="Pfam" id="PF13338">
    <property type="entry name" value="AbiEi_4"/>
    <property type="match status" value="1"/>
</dbReference>
<gene>
    <name evidence="2" type="ORF">FB561_0829</name>
</gene>
<keyword evidence="3" id="KW-1185">Reference proteome</keyword>
<reference evidence="2 3" key="1">
    <citation type="submission" date="2019-06" db="EMBL/GenBank/DDBJ databases">
        <title>Sequencing the genomes of 1000 actinobacteria strains.</title>
        <authorList>
            <person name="Klenk H.-P."/>
        </authorList>
    </citation>
    <scope>NUCLEOTIDE SEQUENCE [LARGE SCALE GENOMIC DNA]</scope>
    <source>
        <strain evidence="2 3">DSM 24683</strain>
    </source>
</reference>
<organism evidence="2 3">
    <name type="scientific">Kribbella amoyensis</name>
    <dbReference type="NCBI Taxonomy" id="996641"/>
    <lineage>
        <taxon>Bacteria</taxon>
        <taxon>Bacillati</taxon>
        <taxon>Actinomycetota</taxon>
        <taxon>Actinomycetes</taxon>
        <taxon>Propionibacteriales</taxon>
        <taxon>Kribbellaceae</taxon>
        <taxon>Kribbella</taxon>
    </lineage>
</organism>
<protein>
    <submittedName>
        <fullName evidence="2">Putative AbiEi antitoxin of type IV toxin-antitoxin system</fullName>
    </submittedName>
</protein>
<comment type="caution">
    <text evidence="2">The sequence shown here is derived from an EMBL/GenBank/DDBJ whole genome shotgun (WGS) entry which is preliminary data.</text>
</comment>
<dbReference type="AlphaFoldDB" id="A0A561BLJ6"/>
<proteinExistence type="predicted"/>
<evidence type="ECO:0000313" key="3">
    <source>
        <dbReference type="Proteomes" id="UP000318380"/>
    </source>
</evidence>
<evidence type="ECO:0000259" key="1">
    <source>
        <dbReference type="Pfam" id="PF13338"/>
    </source>
</evidence>
<dbReference type="Proteomes" id="UP000318380">
    <property type="component" value="Unassembled WGS sequence"/>
</dbReference>
<accession>A0A561BLJ6</accession>
<name>A0A561BLJ6_9ACTN</name>
<dbReference type="InterPro" id="IPR025159">
    <property type="entry name" value="AbiEi_N"/>
</dbReference>
<evidence type="ECO:0000313" key="2">
    <source>
        <dbReference type="EMBL" id="TWD79764.1"/>
    </source>
</evidence>
<feature type="domain" description="AbiEi antitoxin N-terminal" evidence="1">
    <location>
        <begin position="2"/>
        <end position="46"/>
    </location>
</feature>
<sequence>MLSLADEQWGLVTSQQVEATGIAKSTLARQVRNGVFERAGTGVYRLKGSGAVEHLELRAAWIQLDPATPAWERSAAQGVVSHRSAAELFGLGQLPADIHEFTLPQRKQLRRSDVRLHRARLDDADWTRRGGLPVTRPRRIAADLLAEREDPGAVGQIIADALRAGLESSADVAAAVAPYALSHGFRSGDGLGLLRWLLELSGDPDQATWIAQAARPVGRGDA</sequence>